<evidence type="ECO:0000256" key="2">
    <source>
        <dbReference type="ARBA" id="ARBA00006472"/>
    </source>
</evidence>
<dbReference type="InterPro" id="IPR036428">
    <property type="entry name" value="PCD_sf"/>
</dbReference>
<dbReference type="PANTHER" id="PTHR42805">
    <property type="entry name" value="PTERIN-4-ALPHA-CARBINOLAMINE DEHYDRATASE-RELATED"/>
    <property type="match status" value="1"/>
</dbReference>
<organism evidence="5 6">
    <name type="scientific">Siccirubricoccus deserti</name>
    <dbReference type="NCBI Taxonomy" id="2013562"/>
    <lineage>
        <taxon>Bacteria</taxon>
        <taxon>Pseudomonadati</taxon>
        <taxon>Pseudomonadota</taxon>
        <taxon>Alphaproteobacteria</taxon>
        <taxon>Acetobacterales</taxon>
        <taxon>Roseomonadaceae</taxon>
        <taxon>Siccirubricoccus</taxon>
    </lineage>
</organism>
<sequence>MASTLAEKTCTPCRGGVPPFTPEEAEAYRTQAPDWSLMDDATRIERRYRFKDFGEAFAFVMRAGELAKAQGHHPDISFGWGYASVSLRTKKIKGLHENDFIMAVKLDRISEGVVEAAARPKG</sequence>
<evidence type="ECO:0000313" key="5">
    <source>
        <dbReference type="EMBL" id="MBC4018963.1"/>
    </source>
</evidence>
<name>A0A9X0R5K4_9PROT</name>
<comment type="similarity">
    <text evidence="2 4">Belongs to the pterin-4-alpha-carbinolamine dehydratase family.</text>
</comment>
<dbReference type="HAMAP" id="MF_00434">
    <property type="entry name" value="Pterin_4_alpha"/>
    <property type="match status" value="1"/>
</dbReference>
<keyword evidence="3 4" id="KW-0456">Lyase</keyword>
<protein>
    <recommendedName>
        <fullName evidence="4">Putative pterin-4-alpha-carbinolamine dehydratase</fullName>
        <shortName evidence="4">PHS</shortName>
        <ecNumber evidence="4">4.2.1.96</ecNumber>
    </recommendedName>
    <alternativeName>
        <fullName evidence="4">4-alpha-hydroxy-tetrahydropterin dehydratase</fullName>
    </alternativeName>
    <alternativeName>
        <fullName evidence="4">Pterin carbinolamine dehydratase</fullName>
        <shortName evidence="4">PCD</shortName>
    </alternativeName>
</protein>
<dbReference type="CDD" id="cd00913">
    <property type="entry name" value="PCD_DCoH_subfamily_a"/>
    <property type="match status" value="1"/>
</dbReference>
<evidence type="ECO:0000256" key="1">
    <source>
        <dbReference type="ARBA" id="ARBA00001554"/>
    </source>
</evidence>
<evidence type="ECO:0000256" key="4">
    <source>
        <dbReference type="HAMAP-Rule" id="MF_00434"/>
    </source>
</evidence>
<dbReference type="EMBL" id="JACOMF010000099">
    <property type="protein sequence ID" value="MBC4018963.1"/>
    <property type="molecule type" value="Genomic_DNA"/>
</dbReference>
<dbReference type="SUPFAM" id="SSF55248">
    <property type="entry name" value="PCD-like"/>
    <property type="match status" value="1"/>
</dbReference>
<dbReference type="PANTHER" id="PTHR42805:SF1">
    <property type="entry name" value="PTERIN-4-ALPHA-CARBINOLAMINE DEHYDRATASE-RELATED"/>
    <property type="match status" value="1"/>
</dbReference>
<reference evidence="5" key="1">
    <citation type="submission" date="2020-08" db="EMBL/GenBank/DDBJ databases">
        <authorList>
            <person name="Hu Y."/>
            <person name="Nguyen S.V."/>
            <person name="Li F."/>
            <person name="Fanning S."/>
        </authorList>
    </citation>
    <scope>NUCLEOTIDE SEQUENCE</scope>
    <source>
        <strain evidence="5">SYSU D8009</strain>
    </source>
</reference>
<dbReference type="Gene3D" id="3.30.1360.20">
    <property type="entry name" value="Transcriptional coactivator/pterin dehydratase"/>
    <property type="match status" value="1"/>
</dbReference>
<proteinExistence type="inferred from homology"/>
<evidence type="ECO:0000313" key="6">
    <source>
        <dbReference type="Proteomes" id="UP000600101"/>
    </source>
</evidence>
<dbReference type="GO" id="GO:0006729">
    <property type="term" value="P:tetrahydrobiopterin biosynthetic process"/>
    <property type="evidence" value="ECO:0007669"/>
    <property type="project" value="InterPro"/>
</dbReference>
<comment type="caution">
    <text evidence="5">The sequence shown here is derived from an EMBL/GenBank/DDBJ whole genome shotgun (WGS) entry which is preliminary data.</text>
</comment>
<comment type="catalytic activity">
    <reaction evidence="1 4">
        <text>(4aS,6R)-4a-hydroxy-L-erythro-5,6,7,8-tetrahydrobiopterin = (6R)-L-erythro-6,7-dihydrobiopterin + H2O</text>
        <dbReference type="Rhea" id="RHEA:11920"/>
        <dbReference type="ChEBI" id="CHEBI:15377"/>
        <dbReference type="ChEBI" id="CHEBI:15642"/>
        <dbReference type="ChEBI" id="CHEBI:43120"/>
        <dbReference type="EC" id="4.2.1.96"/>
    </reaction>
</comment>
<keyword evidence="6" id="KW-1185">Reference proteome</keyword>
<accession>A0A9X0R5K4</accession>
<dbReference type="EC" id="4.2.1.96" evidence="4"/>
<dbReference type="InterPro" id="IPR001533">
    <property type="entry name" value="Pterin_deHydtase"/>
</dbReference>
<dbReference type="Pfam" id="PF01329">
    <property type="entry name" value="Pterin_4a"/>
    <property type="match status" value="1"/>
</dbReference>
<dbReference type="RefSeq" id="WP_186773703.1">
    <property type="nucleotide sequence ID" value="NZ_JACOMF010000099.1"/>
</dbReference>
<dbReference type="GO" id="GO:0008124">
    <property type="term" value="F:4-alpha-hydroxytetrahydrobiopterin dehydratase activity"/>
    <property type="evidence" value="ECO:0007669"/>
    <property type="project" value="UniProtKB-UniRule"/>
</dbReference>
<dbReference type="AlphaFoldDB" id="A0A9X0R5K4"/>
<dbReference type="InterPro" id="IPR050376">
    <property type="entry name" value="Pterin-4-alpha-carb_dehyd"/>
</dbReference>
<gene>
    <name evidence="5" type="ORF">H7965_27340</name>
</gene>
<dbReference type="Proteomes" id="UP000600101">
    <property type="component" value="Unassembled WGS sequence"/>
</dbReference>
<evidence type="ECO:0000256" key="3">
    <source>
        <dbReference type="ARBA" id="ARBA00023239"/>
    </source>
</evidence>